<dbReference type="AlphaFoldDB" id="A0A9Q3IEL7"/>
<organism evidence="2 3">
    <name type="scientific">Austropuccinia psidii MF-1</name>
    <dbReference type="NCBI Taxonomy" id="1389203"/>
    <lineage>
        <taxon>Eukaryota</taxon>
        <taxon>Fungi</taxon>
        <taxon>Dikarya</taxon>
        <taxon>Basidiomycota</taxon>
        <taxon>Pucciniomycotina</taxon>
        <taxon>Pucciniomycetes</taxon>
        <taxon>Pucciniales</taxon>
        <taxon>Sphaerophragmiaceae</taxon>
        <taxon>Austropuccinia</taxon>
    </lineage>
</organism>
<comment type="caution">
    <text evidence="2">The sequence shown here is derived from an EMBL/GenBank/DDBJ whole genome shotgun (WGS) entry which is preliminary data.</text>
</comment>
<name>A0A9Q3IEL7_9BASI</name>
<evidence type="ECO:0000313" key="2">
    <source>
        <dbReference type="EMBL" id="MBW0537642.1"/>
    </source>
</evidence>
<feature type="region of interest" description="Disordered" evidence="1">
    <location>
        <begin position="63"/>
        <end position="110"/>
    </location>
</feature>
<sequence length="110" mass="12506">MFPVKLSHFTNVNHMFHRQKRKLCTCQSCQKHISHQANQPIQGKFISECNKCKHERNNILHLRNNYSLSLQPPPSPHSGEPSSSTSNIESTDSQTDEVDSILEPHGLSTE</sequence>
<keyword evidence="3" id="KW-1185">Reference proteome</keyword>
<proteinExistence type="predicted"/>
<gene>
    <name evidence="2" type="ORF">O181_077357</name>
</gene>
<reference evidence="2" key="1">
    <citation type="submission" date="2021-03" db="EMBL/GenBank/DDBJ databases">
        <title>Draft genome sequence of rust myrtle Austropuccinia psidii MF-1, a brazilian biotype.</title>
        <authorList>
            <person name="Quecine M.C."/>
            <person name="Pachon D.M.R."/>
            <person name="Bonatelli M.L."/>
            <person name="Correr F.H."/>
            <person name="Franceschini L.M."/>
            <person name="Leite T.F."/>
            <person name="Margarido G.R.A."/>
            <person name="Almeida C.A."/>
            <person name="Ferrarezi J.A."/>
            <person name="Labate C.A."/>
        </authorList>
    </citation>
    <scope>NUCLEOTIDE SEQUENCE</scope>
    <source>
        <strain evidence="2">MF-1</strain>
    </source>
</reference>
<feature type="compositionally biased region" description="Low complexity" evidence="1">
    <location>
        <begin position="77"/>
        <end position="93"/>
    </location>
</feature>
<protein>
    <submittedName>
        <fullName evidence="2">Uncharacterized protein</fullName>
    </submittedName>
</protein>
<evidence type="ECO:0000256" key="1">
    <source>
        <dbReference type="SAM" id="MobiDB-lite"/>
    </source>
</evidence>
<evidence type="ECO:0000313" key="3">
    <source>
        <dbReference type="Proteomes" id="UP000765509"/>
    </source>
</evidence>
<accession>A0A9Q3IEL7</accession>
<dbReference type="EMBL" id="AVOT02042249">
    <property type="protein sequence ID" value="MBW0537642.1"/>
    <property type="molecule type" value="Genomic_DNA"/>
</dbReference>
<dbReference type="Proteomes" id="UP000765509">
    <property type="component" value="Unassembled WGS sequence"/>
</dbReference>